<feature type="coiled-coil region" evidence="1">
    <location>
        <begin position="406"/>
        <end position="433"/>
    </location>
</feature>
<keyword evidence="3" id="KW-0614">Plasmid</keyword>
<proteinExistence type="predicted"/>
<gene>
    <name evidence="3" type="ORF">E4188_22330</name>
</gene>
<dbReference type="EMBL" id="CP038449">
    <property type="protein sequence ID" value="QJT41239.1"/>
    <property type="molecule type" value="Genomic_DNA"/>
</dbReference>
<dbReference type="Pfam" id="PF06122">
    <property type="entry name" value="TraH"/>
    <property type="match status" value="1"/>
</dbReference>
<sequence>MKTRQSSLSVSLLCALVFSSQPVMAENPMKSIFSDMMTNSTAPTTFETSKRFGVSGGGFSARIPRVTPNIISVVPPKLNAGCGGMDFFTGSFSIINKDQLVQVMRGVANGAATYAFSVGMQAVCATCMSTLESLSSELNKFNALSRDACSESYKQIANSSLGQEAMQHFSDRSLINPPAIQLGLFSDWGEVDSDNKTNKANTLAKASPATVETLAYNLVWEQLNGLNVQNWAIQGATGYNWRELMQSLLGTVIVQVKKQDNESSVIASDPIAPTMTAMDLLKASSTITVLSCGSDVAKCMKPTATQVNDWKGLSQTIAERLMVIHPAIKDRKEATLSNDDKMFLNIISAEFKNYLAVTPVGLADSSIELYSTIVANDVIAVSIKGFVARMKQWIGTNKVDQQARYIEQLNRAMDGLDTQMRDLSKETQIAQERFSGMLQTRESLRKEFSRDSK</sequence>
<feature type="chain" id="PRO_5045619382" description="Conjugal transfer protein TraH" evidence="2">
    <location>
        <begin position="26"/>
        <end position="453"/>
    </location>
</feature>
<evidence type="ECO:0000256" key="2">
    <source>
        <dbReference type="SAM" id="SignalP"/>
    </source>
</evidence>
<dbReference type="RefSeq" id="WP_171270037.1">
    <property type="nucleotide sequence ID" value="NZ_CP038446.1"/>
</dbReference>
<feature type="signal peptide" evidence="2">
    <location>
        <begin position="1"/>
        <end position="25"/>
    </location>
</feature>
<reference evidence="3 4" key="1">
    <citation type="submission" date="2019-03" db="EMBL/GenBank/DDBJ databases">
        <title>Novel transposon Tn6433 accelerates the dissemination of tet(E) in Aeromonas from aerobic biofilm under oxytetracycline stress.</title>
        <authorList>
            <person name="Shi Y."/>
            <person name="Tian Z."/>
            <person name="Zhang Y."/>
            <person name="Zhang H."/>
            <person name="Yang M."/>
        </authorList>
    </citation>
    <scope>NUCLEOTIDE SEQUENCE [LARGE SCALE GENOMIC DNA]</scope>
    <source>
        <strain evidence="3 4">R50-22</strain>
        <plasmid evidence="4">paeme5</plasmid>
    </source>
</reference>
<dbReference type="Proteomes" id="UP000502657">
    <property type="component" value="Plasmid pAeme5"/>
</dbReference>
<organism evidence="3 4">
    <name type="scientific">Aeromonas media</name>
    <dbReference type="NCBI Taxonomy" id="651"/>
    <lineage>
        <taxon>Bacteria</taxon>
        <taxon>Pseudomonadati</taxon>
        <taxon>Pseudomonadota</taxon>
        <taxon>Gammaproteobacteria</taxon>
        <taxon>Aeromonadales</taxon>
        <taxon>Aeromonadaceae</taxon>
        <taxon>Aeromonas</taxon>
    </lineage>
</organism>
<evidence type="ECO:0000313" key="3">
    <source>
        <dbReference type="EMBL" id="QJT41239.1"/>
    </source>
</evidence>
<geneLocation type="plasmid" evidence="4">
    <name>paeme5</name>
</geneLocation>
<evidence type="ECO:0000313" key="4">
    <source>
        <dbReference type="Proteomes" id="UP000502657"/>
    </source>
</evidence>
<keyword evidence="1" id="KW-0175">Coiled coil</keyword>
<accession>A0ABX6NXW7</accession>
<evidence type="ECO:0000256" key="1">
    <source>
        <dbReference type="SAM" id="Coils"/>
    </source>
</evidence>
<protein>
    <recommendedName>
        <fullName evidence="5">Conjugal transfer protein TraH</fullName>
    </recommendedName>
</protein>
<evidence type="ECO:0008006" key="5">
    <source>
        <dbReference type="Google" id="ProtNLM"/>
    </source>
</evidence>
<keyword evidence="2" id="KW-0732">Signal</keyword>
<name>A0ABX6NXW7_AERME</name>
<dbReference type="InterPro" id="IPR010927">
    <property type="entry name" value="T4SS_TraH"/>
</dbReference>
<keyword evidence="4" id="KW-1185">Reference proteome</keyword>